<dbReference type="PANTHER" id="PTHR45749">
    <property type="match status" value="1"/>
</dbReference>
<dbReference type="AlphaFoldDB" id="A0A814TLD8"/>
<evidence type="ECO:0000313" key="2">
    <source>
        <dbReference type="EMBL" id="CAF1163720.1"/>
    </source>
</evidence>
<dbReference type="EMBL" id="CAJNOQ010007292">
    <property type="protein sequence ID" value="CAF1163720.1"/>
    <property type="molecule type" value="Genomic_DNA"/>
</dbReference>
<dbReference type="GO" id="GO:0046983">
    <property type="term" value="F:protein dimerization activity"/>
    <property type="evidence" value="ECO:0007669"/>
    <property type="project" value="InterPro"/>
</dbReference>
<dbReference type="Proteomes" id="UP000681722">
    <property type="component" value="Unassembled WGS sequence"/>
</dbReference>
<reference evidence="2" key="1">
    <citation type="submission" date="2021-02" db="EMBL/GenBank/DDBJ databases">
        <authorList>
            <person name="Nowell W R."/>
        </authorList>
    </citation>
    <scope>NUCLEOTIDE SEQUENCE</scope>
</reference>
<keyword evidence="4" id="KW-1185">Reference proteome</keyword>
<dbReference type="OrthoDB" id="6611240at2759"/>
<organism evidence="2 4">
    <name type="scientific">Didymodactylos carnosus</name>
    <dbReference type="NCBI Taxonomy" id="1234261"/>
    <lineage>
        <taxon>Eukaryota</taxon>
        <taxon>Metazoa</taxon>
        <taxon>Spiralia</taxon>
        <taxon>Gnathifera</taxon>
        <taxon>Rotifera</taxon>
        <taxon>Eurotatoria</taxon>
        <taxon>Bdelloidea</taxon>
        <taxon>Philodinida</taxon>
        <taxon>Philodinidae</taxon>
        <taxon>Didymodactylos</taxon>
    </lineage>
</organism>
<accession>A0A814TLD8</accession>
<dbReference type="InterPro" id="IPR008906">
    <property type="entry name" value="HATC_C_dom"/>
</dbReference>
<name>A0A814TLD8_9BILA</name>
<dbReference type="PANTHER" id="PTHR45749:SF27">
    <property type="entry name" value="TTF-TYPE DOMAIN-CONTAINING PROTEIN"/>
    <property type="match status" value="1"/>
</dbReference>
<feature type="domain" description="HAT C-terminal dimerisation" evidence="1">
    <location>
        <begin position="90"/>
        <end position="156"/>
    </location>
</feature>
<dbReference type="Pfam" id="PF05699">
    <property type="entry name" value="Dimer_Tnp_hAT"/>
    <property type="match status" value="1"/>
</dbReference>
<evidence type="ECO:0000313" key="3">
    <source>
        <dbReference type="EMBL" id="CAF3927340.1"/>
    </source>
</evidence>
<protein>
    <recommendedName>
        <fullName evidence="1">HAT C-terminal dimerisation domain-containing protein</fullName>
    </recommendedName>
</protein>
<dbReference type="EMBL" id="CAJOBC010007292">
    <property type="protein sequence ID" value="CAF3927340.1"/>
    <property type="molecule type" value="Genomic_DNA"/>
</dbReference>
<evidence type="ECO:0000259" key="1">
    <source>
        <dbReference type="Pfam" id="PF05699"/>
    </source>
</evidence>
<sequence length="170" mass="19665">MMNAACEQLYLKLFKQILDQLYMDYNDYLILLKNKLKWFTNITPDRVEVFSIDDATNLGAIIPNLNHPELLLSDFELLRNDIKQCNDMNTVVDMLKNRQNIYPRLAAVYNFLLSLSITLATNESAFSKMNSIKNYLHTTLSNKKFASLMICSVENDMLDKVNLKCIAHES</sequence>
<gene>
    <name evidence="2" type="ORF">GPM918_LOCUS21814</name>
    <name evidence="3" type="ORF">SRO942_LOCUS21812</name>
</gene>
<proteinExistence type="predicted"/>
<evidence type="ECO:0000313" key="4">
    <source>
        <dbReference type="Proteomes" id="UP000663829"/>
    </source>
</evidence>
<comment type="caution">
    <text evidence="2">The sequence shown here is derived from an EMBL/GenBank/DDBJ whole genome shotgun (WGS) entry which is preliminary data.</text>
</comment>
<dbReference type="Proteomes" id="UP000663829">
    <property type="component" value="Unassembled WGS sequence"/>
</dbReference>